<evidence type="ECO:0000256" key="8">
    <source>
        <dbReference type="ARBA" id="ARBA00023136"/>
    </source>
</evidence>
<evidence type="ECO:0000313" key="18">
    <source>
        <dbReference type="Proteomes" id="UP000198924"/>
    </source>
</evidence>
<dbReference type="Pfam" id="PF07715">
    <property type="entry name" value="Plug"/>
    <property type="match status" value="1"/>
</dbReference>
<dbReference type="PANTHER" id="PTHR30069:SF29">
    <property type="entry name" value="HEMOGLOBIN AND HEMOGLOBIN-HAPTOGLOBIN-BINDING PROTEIN 1-RELATED"/>
    <property type="match status" value="1"/>
</dbReference>
<dbReference type="InterPro" id="IPR036942">
    <property type="entry name" value="Beta-barrel_TonB_sf"/>
</dbReference>
<dbReference type="GO" id="GO:0015344">
    <property type="term" value="F:siderophore uptake transmembrane transporter activity"/>
    <property type="evidence" value="ECO:0007669"/>
    <property type="project" value="TreeGrafter"/>
</dbReference>
<feature type="signal peptide" evidence="14">
    <location>
        <begin position="1"/>
        <end position="23"/>
    </location>
</feature>
<dbReference type="RefSeq" id="WP_091714750.1">
    <property type="nucleotide sequence ID" value="NZ_FOSH01000013.1"/>
</dbReference>
<evidence type="ECO:0000256" key="5">
    <source>
        <dbReference type="ARBA" id="ARBA00022692"/>
    </source>
</evidence>
<keyword evidence="5 11" id="KW-0812">Transmembrane</keyword>
<keyword evidence="8 11" id="KW-0472">Membrane</keyword>
<feature type="chain" id="PRO_5011504564" evidence="14">
    <location>
        <begin position="24"/>
        <end position="667"/>
    </location>
</feature>
<evidence type="ECO:0000256" key="3">
    <source>
        <dbReference type="ARBA" id="ARBA00022448"/>
    </source>
</evidence>
<dbReference type="InterPro" id="IPR039426">
    <property type="entry name" value="TonB-dep_rcpt-like"/>
</dbReference>
<comment type="similarity">
    <text evidence="2">Belongs to the TonB-dependent receptor family. Hemoglobin/haptoglobin binding protein subfamily.</text>
</comment>
<dbReference type="CDD" id="cd01347">
    <property type="entry name" value="ligand_gated_channel"/>
    <property type="match status" value="1"/>
</dbReference>
<keyword evidence="9" id="KW-0675">Receptor</keyword>
<proteinExistence type="inferred from homology"/>
<dbReference type="Proteomes" id="UP000198924">
    <property type="component" value="Unassembled WGS sequence"/>
</dbReference>
<keyword evidence="7 13" id="KW-0798">TonB box</keyword>
<evidence type="ECO:0000256" key="4">
    <source>
        <dbReference type="ARBA" id="ARBA00022452"/>
    </source>
</evidence>
<evidence type="ECO:0000256" key="11">
    <source>
        <dbReference type="PROSITE-ProRule" id="PRU01360"/>
    </source>
</evidence>
<dbReference type="InterPro" id="IPR037066">
    <property type="entry name" value="Plug_dom_sf"/>
</dbReference>
<dbReference type="InterPro" id="IPR012910">
    <property type="entry name" value="Plug_dom"/>
</dbReference>
<dbReference type="InterPro" id="IPR010917">
    <property type="entry name" value="TonB_rcpt_CS"/>
</dbReference>
<evidence type="ECO:0000256" key="6">
    <source>
        <dbReference type="ARBA" id="ARBA00022729"/>
    </source>
</evidence>
<comment type="subcellular location">
    <subcellularLocation>
        <location evidence="1 11">Cell outer membrane</location>
        <topology evidence="1 11">Multi-pass membrane protein</topology>
    </subcellularLocation>
</comment>
<evidence type="ECO:0000313" key="17">
    <source>
        <dbReference type="EMBL" id="SFK52726.1"/>
    </source>
</evidence>
<evidence type="ECO:0000256" key="9">
    <source>
        <dbReference type="ARBA" id="ARBA00023170"/>
    </source>
</evidence>
<evidence type="ECO:0000256" key="10">
    <source>
        <dbReference type="ARBA" id="ARBA00023237"/>
    </source>
</evidence>
<dbReference type="Gene3D" id="2.170.130.10">
    <property type="entry name" value="TonB-dependent receptor, plug domain"/>
    <property type="match status" value="1"/>
</dbReference>
<evidence type="ECO:0000259" key="16">
    <source>
        <dbReference type="Pfam" id="PF07715"/>
    </source>
</evidence>
<dbReference type="SUPFAM" id="SSF56935">
    <property type="entry name" value="Porins"/>
    <property type="match status" value="1"/>
</dbReference>
<name>A0A1I4AA85_9GAMM</name>
<organism evidence="17 18">
    <name type="scientific">Methylophaga sulfidovorans</name>
    <dbReference type="NCBI Taxonomy" id="45496"/>
    <lineage>
        <taxon>Bacteria</taxon>
        <taxon>Pseudomonadati</taxon>
        <taxon>Pseudomonadota</taxon>
        <taxon>Gammaproteobacteria</taxon>
        <taxon>Thiotrichales</taxon>
        <taxon>Piscirickettsiaceae</taxon>
        <taxon>Methylophaga</taxon>
    </lineage>
</organism>
<evidence type="ECO:0000256" key="14">
    <source>
        <dbReference type="SAM" id="SignalP"/>
    </source>
</evidence>
<dbReference type="GO" id="GO:0044718">
    <property type="term" value="P:siderophore transmembrane transport"/>
    <property type="evidence" value="ECO:0007669"/>
    <property type="project" value="TreeGrafter"/>
</dbReference>
<dbReference type="AlphaFoldDB" id="A0A1I4AA85"/>
<reference evidence="18" key="1">
    <citation type="submission" date="2016-10" db="EMBL/GenBank/DDBJ databases">
        <authorList>
            <person name="Varghese N."/>
            <person name="Submissions S."/>
        </authorList>
    </citation>
    <scope>NUCLEOTIDE SEQUENCE [LARGE SCALE GENOMIC DNA]</scope>
    <source>
        <strain evidence="18">DSM 11578</strain>
    </source>
</reference>
<dbReference type="Pfam" id="PF00593">
    <property type="entry name" value="TonB_dep_Rec_b-barrel"/>
    <property type="match status" value="1"/>
</dbReference>
<dbReference type="GO" id="GO:0009279">
    <property type="term" value="C:cell outer membrane"/>
    <property type="evidence" value="ECO:0007669"/>
    <property type="project" value="UniProtKB-SubCell"/>
</dbReference>
<dbReference type="PANTHER" id="PTHR30069">
    <property type="entry name" value="TONB-DEPENDENT OUTER MEMBRANE RECEPTOR"/>
    <property type="match status" value="1"/>
</dbReference>
<accession>A0A1I4AA85</accession>
<evidence type="ECO:0000256" key="1">
    <source>
        <dbReference type="ARBA" id="ARBA00004571"/>
    </source>
</evidence>
<keyword evidence="4 11" id="KW-1134">Transmembrane beta strand</keyword>
<dbReference type="STRING" id="45496.SAMN04488079_11381"/>
<dbReference type="InterPro" id="IPR000531">
    <property type="entry name" value="Beta-barrel_TonB"/>
</dbReference>
<dbReference type="EMBL" id="FOSH01000013">
    <property type="protein sequence ID" value="SFK52726.1"/>
    <property type="molecule type" value="Genomic_DNA"/>
</dbReference>
<feature type="short sequence motif" description="TonB C-terminal box" evidence="12">
    <location>
        <begin position="650"/>
        <end position="667"/>
    </location>
</feature>
<dbReference type="Gene3D" id="2.40.170.20">
    <property type="entry name" value="TonB-dependent receptor, beta-barrel domain"/>
    <property type="match status" value="1"/>
</dbReference>
<evidence type="ECO:0000256" key="13">
    <source>
        <dbReference type="RuleBase" id="RU003357"/>
    </source>
</evidence>
<evidence type="ECO:0000256" key="7">
    <source>
        <dbReference type="ARBA" id="ARBA00023077"/>
    </source>
</evidence>
<evidence type="ECO:0000256" key="2">
    <source>
        <dbReference type="ARBA" id="ARBA00008143"/>
    </source>
</evidence>
<keyword evidence="3 11" id="KW-0813">Transport</keyword>
<sequence length="667" mass="74701">MKKWFPISASSLLTLLTVNSALAESFELGKIEIVSESPLPGIADATVDAKAMREENRETVDEALDRLPGITVSQNGGRNEAMVNVRGFDLRQVPVLVDGIPVYVPYDGYVDLARSTTFDLSEINVSKSFSSPLLGANTLGGAINLVSRRPVEQLEGEVGAGYNTGDHTNSEGKRSWINIGSNQGVWYGQLSASYLQQDSFSVSDDFDGAENNSGQGSGVRDNAYRKDSKVNIKLGLTPNDTDEYAVGYINQDGEKGTPPSTISSKPRYWQWPYWDKDSIYFLSTTSLSDSSYIKTRLYRDTFKNQLSSYDDNSYSSQTRRSAFNSIYDDTTYGGSIEYGKTLGRHQVKLAAHYKLDEHKEHDKGEPEAKFRDRTMSYGIEDTIKMTDKLNLVLGASYDTRKIIEAYKYDSDLSGFEYFSHDKNQAFNPQIGLFAKLDEKNDARVTLSQKSRFATIKDRYSGSFGSRLPNPDLKPERATTMELGWNHKLDDFGRIQSTVFYSHIKDLIQSAALTAAELAAHPDLDSDATQNRNIGEVDAKGLEIAADFWFSQWEFGGNYSYLDRNNRSSNARLLDTPRHKLFIYANWTISQALSLGVTTQYESERYNATDASRQSAGFTVSGLRATYKTSSGITTRLGVENIFDKYYSYDEGFPESGRTYYANMSYQF</sequence>
<keyword evidence="18" id="KW-1185">Reference proteome</keyword>
<protein>
    <submittedName>
        <fullName evidence="17">Iron complex outermembrane recepter protein</fullName>
    </submittedName>
</protein>
<evidence type="ECO:0000256" key="12">
    <source>
        <dbReference type="PROSITE-ProRule" id="PRU10144"/>
    </source>
</evidence>
<feature type="domain" description="TonB-dependent receptor-like beta-barrel" evidence="15">
    <location>
        <begin position="227"/>
        <end position="641"/>
    </location>
</feature>
<dbReference type="PROSITE" id="PS52016">
    <property type="entry name" value="TONB_DEPENDENT_REC_3"/>
    <property type="match status" value="1"/>
</dbReference>
<dbReference type="PROSITE" id="PS01156">
    <property type="entry name" value="TONB_DEPENDENT_REC_2"/>
    <property type="match status" value="1"/>
</dbReference>
<feature type="domain" description="TonB-dependent receptor plug" evidence="16">
    <location>
        <begin position="46"/>
        <end position="142"/>
    </location>
</feature>
<dbReference type="OrthoDB" id="9760494at2"/>
<gene>
    <name evidence="17" type="ORF">SAMN04488079_11381</name>
</gene>
<keyword evidence="10 11" id="KW-0998">Cell outer membrane</keyword>
<keyword evidence="6 14" id="KW-0732">Signal</keyword>
<evidence type="ECO:0000259" key="15">
    <source>
        <dbReference type="Pfam" id="PF00593"/>
    </source>
</evidence>